<dbReference type="EC" id="5.3.4.1" evidence="3"/>
<evidence type="ECO:0000256" key="2">
    <source>
        <dbReference type="ARBA" id="ARBA00006347"/>
    </source>
</evidence>
<accession>A0A507DT13</accession>
<feature type="domain" description="Thioredoxin" evidence="11">
    <location>
        <begin position="143"/>
        <end position="285"/>
    </location>
</feature>
<dbReference type="FunFam" id="3.40.30.10:FF:000032">
    <property type="entry name" value="Protein disulfide-isomerase A6 homolog"/>
    <property type="match status" value="2"/>
</dbReference>
<dbReference type="PROSITE" id="PS00194">
    <property type="entry name" value="THIOREDOXIN_1"/>
    <property type="match status" value="2"/>
</dbReference>
<dbReference type="Pfam" id="PF07749">
    <property type="entry name" value="ERp29"/>
    <property type="match status" value="1"/>
</dbReference>
<evidence type="ECO:0000256" key="1">
    <source>
        <dbReference type="ARBA" id="ARBA00001182"/>
    </source>
</evidence>
<proteinExistence type="inferred from homology"/>
<keyword evidence="13" id="KW-1185">Reference proteome</keyword>
<dbReference type="GO" id="GO:0005783">
    <property type="term" value="C:endoplasmic reticulum"/>
    <property type="evidence" value="ECO:0007669"/>
    <property type="project" value="InterPro"/>
</dbReference>
<dbReference type="Proteomes" id="UP000318582">
    <property type="component" value="Unassembled WGS sequence"/>
</dbReference>
<dbReference type="PROSITE" id="PS51352">
    <property type="entry name" value="THIOREDOXIN_2"/>
    <property type="match status" value="2"/>
</dbReference>
<keyword evidence="8" id="KW-0676">Redox-active center</keyword>
<dbReference type="AlphaFoldDB" id="A0A507DT13"/>
<evidence type="ECO:0000256" key="5">
    <source>
        <dbReference type="ARBA" id="ARBA00022737"/>
    </source>
</evidence>
<dbReference type="CDD" id="cd02998">
    <property type="entry name" value="PDI_a_ERp38"/>
    <property type="match status" value="2"/>
</dbReference>
<evidence type="ECO:0000256" key="6">
    <source>
        <dbReference type="ARBA" id="ARBA00023157"/>
    </source>
</evidence>
<comment type="similarity">
    <text evidence="2 9">Belongs to the protein disulfide isomerase family.</text>
</comment>
<keyword evidence="4 10" id="KW-0732">Signal</keyword>
<evidence type="ECO:0000256" key="9">
    <source>
        <dbReference type="RuleBase" id="RU004208"/>
    </source>
</evidence>
<dbReference type="InterPro" id="IPR036249">
    <property type="entry name" value="Thioredoxin-like_sf"/>
</dbReference>
<dbReference type="InterPro" id="IPR017937">
    <property type="entry name" value="Thioredoxin_CS"/>
</dbReference>
<dbReference type="SUPFAM" id="SSF47933">
    <property type="entry name" value="ERP29 C domain-like"/>
    <property type="match status" value="1"/>
</dbReference>
<dbReference type="Pfam" id="PF00085">
    <property type="entry name" value="Thioredoxin"/>
    <property type="match status" value="2"/>
</dbReference>
<organism evidence="12 13">
    <name type="scientific">Powellomyces hirtus</name>
    <dbReference type="NCBI Taxonomy" id="109895"/>
    <lineage>
        <taxon>Eukaryota</taxon>
        <taxon>Fungi</taxon>
        <taxon>Fungi incertae sedis</taxon>
        <taxon>Chytridiomycota</taxon>
        <taxon>Chytridiomycota incertae sedis</taxon>
        <taxon>Chytridiomycetes</taxon>
        <taxon>Spizellomycetales</taxon>
        <taxon>Powellomycetaceae</taxon>
        <taxon>Powellomyces</taxon>
    </lineage>
</organism>
<dbReference type="CDD" id="cd00238">
    <property type="entry name" value="ERp29c"/>
    <property type="match status" value="1"/>
</dbReference>
<reference evidence="12 13" key="1">
    <citation type="journal article" date="2019" name="Sci. Rep.">
        <title>Comparative genomics of chytrid fungi reveal insights into the obligate biotrophic and pathogenic lifestyle of Synchytrium endobioticum.</title>
        <authorList>
            <person name="van de Vossenberg B.T.L.H."/>
            <person name="Warris S."/>
            <person name="Nguyen H.D.T."/>
            <person name="van Gent-Pelzer M.P.E."/>
            <person name="Joly D.L."/>
            <person name="van de Geest H.C."/>
            <person name="Bonants P.J.M."/>
            <person name="Smith D.S."/>
            <person name="Levesque C.A."/>
            <person name="van der Lee T.A.J."/>
        </authorList>
    </citation>
    <scope>NUCLEOTIDE SEQUENCE [LARGE SCALE GENOMIC DNA]</scope>
    <source>
        <strain evidence="12 13">CBS 809.83</strain>
    </source>
</reference>
<dbReference type="InterPro" id="IPR011679">
    <property type="entry name" value="ERp29_C"/>
</dbReference>
<keyword evidence="7" id="KW-0413">Isomerase</keyword>
<name>A0A507DT13_9FUNG</name>
<dbReference type="SUPFAM" id="SSF52833">
    <property type="entry name" value="Thioredoxin-like"/>
    <property type="match status" value="2"/>
</dbReference>
<dbReference type="Gene3D" id="3.40.30.10">
    <property type="entry name" value="Glutaredoxin"/>
    <property type="match status" value="2"/>
</dbReference>
<dbReference type="PANTHER" id="PTHR45672:SF11">
    <property type="entry name" value="PROTEIN DISULFIDE-ISOMERASE C17H9.14C"/>
    <property type="match status" value="1"/>
</dbReference>
<keyword evidence="5" id="KW-0677">Repeat</keyword>
<evidence type="ECO:0000259" key="11">
    <source>
        <dbReference type="PROSITE" id="PS51352"/>
    </source>
</evidence>
<feature type="signal peptide" evidence="10">
    <location>
        <begin position="1"/>
        <end position="27"/>
    </location>
</feature>
<dbReference type="EMBL" id="QEAQ01000157">
    <property type="protein sequence ID" value="TPX54402.1"/>
    <property type="molecule type" value="Genomic_DNA"/>
</dbReference>
<gene>
    <name evidence="12" type="ORF">PhCBS80983_g05945</name>
</gene>
<dbReference type="InterPro" id="IPR005788">
    <property type="entry name" value="PDI_thioredoxin-like_dom"/>
</dbReference>
<protein>
    <recommendedName>
        <fullName evidence="3">protein disulfide-isomerase</fullName>
        <ecNumber evidence="3">5.3.4.1</ecNumber>
    </recommendedName>
</protein>
<dbReference type="InterPro" id="IPR013766">
    <property type="entry name" value="Thioredoxin_domain"/>
</dbReference>
<dbReference type="PRINTS" id="PR00421">
    <property type="entry name" value="THIOREDOXIN"/>
</dbReference>
<comment type="catalytic activity">
    <reaction evidence="1">
        <text>Catalyzes the rearrangement of -S-S- bonds in proteins.</text>
        <dbReference type="EC" id="5.3.4.1"/>
    </reaction>
</comment>
<dbReference type="STRING" id="109895.A0A507DT13"/>
<dbReference type="PANTHER" id="PTHR45672">
    <property type="entry name" value="PROTEIN DISULFIDE-ISOMERASE C17H9.14C-RELATED"/>
    <property type="match status" value="1"/>
</dbReference>
<dbReference type="Gene3D" id="1.20.1150.12">
    <property type="entry name" value="Endoplasmic reticulum resident protein 29, C-terminal domain"/>
    <property type="match status" value="1"/>
</dbReference>
<dbReference type="GO" id="GO:0006457">
    <property type="term" value="P:protein folding"/>
    <property type="evidence" value="ECO:0007669"/>
    <property type="project" value="TreeGrafter"/>
</dbReference>
<evidence type="ECO:0000313" key="13">
    <source>
        <dbReference type="Proteomes" id="UP000318582"/>
    </source>
</evidence>
<evidence type="ECO:0000256" key="8">
    <source>
        <dbReference type="ARBA" id="ARBA00023284"/>
    </source>
</evidence>
<evidence type="ECO:0000256" key="10">
    <source>
        <dbReference type="SAM" id="SignalP"/>
    </source>
</evidence>
<dbReference type="NCBIfam" id="TIGR01126">
    <property type="entry name" value="pdi_dom"/>
    <property type="match status" value="2"/>
</dbReference>
<keyword evidence="6" id="KW-1015">Disulfide bond</keyword>
<feature type="domain" description="Thioredoxin" evidence="11">
    <location>
        <begin position="24"/>
        <end position="140"/>
    </location>
</feature>
<comment type="caution">
    <text evidence="12">The sequence shown here is derived from an EMBL/GenBank/DDBJ whole genome shotgun (WGS) entry which is preliminary data.</text>
</comment>
<evidence type="ECO:0000256" key="3">
    <source>
        <dbReference type="ARBA" id="ARBA00012723"/>
    </source>
</evidence>
<evidence type="ECO:0000256" key="4">
    <source>
        <dbReference type="ARBA" id="ARBA00022729"/>
    </source>
</evidence>
<feature type="chain" id="PRO_5021299787" description="protein disulfide-isomerase" evidence="10">
    <location>
        <begin position="28"/>
        <end position="387"/>
    </location>
</feature>
<evidence type="ECO:0000256" key="7">
    <source>
        <dbReference type="ARBA" id="ARBA00023235"/>
    </source>
</evidence>
<evidence type="ECO:0000313" key="12">
    <source>
        <dbReference type="EMBL" id="TPX54402.1"/>
    </source>
</evidence>
<dbReference type="InterPro" id="IPR051063">
    <property type="entry name" value="PDI"/>
</dbReference>
<sequence length="387" mass="41936">MASYKTVSKSLLFSAFVLFLSALLVQADPSHVVALTDADFDKVIDGSKPALVEFYAPWCGHCKTLAPIYEELGTAYSHVKNDVIIAKVDADKHKALGGRFGVKGFPTLKWFPKGSPKSPVDYSSGRDLDSLVKFVDEKVGVRARVHKPQTFVEVLSAANFDEVVKNPKNNVLVEFYAPWCGHCKNLAPIYEKVAKDFATEPNVVVANLDATTSADIAERYGVTGYPTIKFFPAGGDAGAPEDYQAGRTEEAFVEFLNEKCGTSRAAGGGLNEQAGRVEALDKLAEKFASASAADRKTLIEEAQKAASQQSAKTAEYYVKVMKKIAGGNEGFPGSEIARLGRILDQRNAEPSRLDSMFIRKNILKSFVAGTTAADDEEDLDVDGRSEL</sequence>
<dbReference type="InterPro" id="IPR036356">
    <property type="entry name" value="ERp29_C_sf"/>
</dbReference>
<dbReference type="GO" id="GO:0003756">
    <property type="term" value="F:protein disulfide isomerase activity"/>
    <property type="evidence" value="ECO:0007669"/>
    <property type="project" value="UniProtKB-EC"/>
</dbReference>